<organism evidence="14 15">
    <name type="scientific">Tilletiaria anomala (strain ATCC 24038 / CBS 436.72 / UBC 951)</name>
    <dbReference type="NCBI Taxonomy" id="1037660"/>
    <lineage>
        <taxon>Eukaryota</taxon>
        <taxon>Fungi</taxon>
        <taxon>Dikarya</taxon>
        <taxon>Basidiomycota</taxon>
        <taxon>Ustilaginomycotina</taxon>
        <taxon>Exobasidiomycetes</taxon>
        <taxon>Georgefischeriales</taxon>
        <taxon>Tilletiariaceae</taxon>
        <taxon>Tilletiaria</taxon>
    </lineage>
</organism>
<keyword evidence="7 11" id="KW-0833">Ubl conjugation pathway</keyword>
<keyword evidence="9" id="KW-0539">Nucleus</keyword>
<dbReference type="PANTHER" id="PTHR11254">
    <property type="entry name" value="HECT DOMAIN UBIQUITIN-PROTEIN LIGASE"/>
    <property type="match status" value="1"/>
</dbReference>
<dbReference type="GO" id="GO:0005737">
    <property type="term" value="C:cytoplasm"/>
    <property type="evidence" value="ECO:0007669"/>
    <property type="project" value="TreeGrafter"/>
</dbReference>
<dbReference type="GO" id="GO:0005634">
    <property type="term" value="C:nucleus"/>
    <property type="evidence" value="ECO:0007669"/>
    <property type="project" value="UniProtKB-SubCell"/>
</dbReference>
<comment type="caution">
    <text evidence="14">The sequence shown here is derived from an EMBL/GenBank/DDBJ whole genome shotgun (WGS) entry which is preliminary data.</text>
</comment>
<reference evidence="14 15" key="1">
    <citation type="submission" date="2014-05" db="EMBL/GenBank/DDBJ databases">
        <title>Draft genome sequence of a rare smut relative, Tilletiaria anomala UBC 951.</title>
        <authorList>
            <consortium name="DOE Joint Genome Institute"/>
            <person name="Toome M."/>
            <person name="Kuo A."/>
            <person name="Henrissat B."/>
            <person name="Lipzen A."/>
            <person name="Tritt A."/>
            <person name="Yoshinaga Y."/>
            <person name="Zane M."/>
            <person name="Barry K."/>
            <person name="Grigoriev I.V."/>
            <person name="Spatafora J.W."/>
            <person name="Aimea M.C."/>
        </authorList>
    </citation>
    <scope>NUCLEOTIDE SEQUENCE [LARGE SCALE GENOMIC DNA]</scope>
    <source>
        <strain evidence="14 15">UBC 951</strain>
    </source>
</reference>
<keyword evidence="6" id="KW-0808">Transferase</keyword>
<dbReference type="Gene3D" id="3.90.1750.10">
    <property type="entry name" value="Hect, E3 ligase catalytic domains"/>
    <property type="match status" value="1"/>
</dbReference>
<evidence type="ECO:0000256" key="10">
    <source>
        <dbReference type="ARBA" id="ARBA00034494"/>
    </source>
</evidence>
<evidence type="ECO:0000256" key="5">
    <source>
        <dbReference type="ARBA" id="ARBA00022448"/>
    </source>
</evidence>
<dbReference type="FunFam" id="3.90.1750.10:FF:000003">
    <property type="entry name" value="E3 ubiquitin-protein ligase UPL1"/>
    <property type="match status" value="1"/>
</dbReference>
<dbReference type="SMART" id="SM00119">
    <property type="entry name" value="HECTc"/>
    <property type="match status" value="1"/>
</dbReference>
<feature type="domain" description="HECT" evidence="13">
    <location>
        <begin position="216"/>
        <end position="551"/>
    </location>
</feature>
<feature type="compositionally biased region" description="Basic and acidic residues" evidence="12">
    <location>
        <begin position="32"/>
        <end position="42"/>
    </location>
</feature>
<dbReference type="InterPro" id="IPR035983">
    <property type="entry name" value="Hect_E3_ubiquitin_ligase"/>
</dbReference>
<keyword evidence="8" id="KW-0509">mRNA transport</keyword>
<comment type="subcellular location">
    <subcellularLocation>
        <location evidence="2">Nucleus</location>
    </subcellularLocation>
</comment>
<dbReference type="Proteomes" id="UP000027361">
    <property type="component" value="Unassembled WGS sequence"/>
</dbReference>
<evidence type="ECO:0000256" key="8">
    <source>
        <dbReference type="ARBA" id="ARBA00022816"/>
    </source>
</evidence>
<feature type="compositionally biased region" description="Low complexity" evidence="12">
    <location>
        <begin position="21"/>
        <end position="31"/>
    </location>
</feature>
<name>A0A066WPI7_TILAU</name>
<accession>A0A066WPI7</accession>
<feature type="region of interest" description="Disordered" evidence="12">
    <location>
        <begin position="1"/>
        <end position="42"/>
    </location>
</feature>
<protein>
    <recommendedName>
        <fullName evidence="4">HECT-type E3 ubiquitin transferase</fullName>
        <ecNumber evidence="4">2.3.2.26</ecNumber>
    </recommendedName>
</protein>
<evidence type="ECO:0000256" key="1">
    <source>
        <dbReference type="ARBA" id="ARBA00000885"/>
    </source>
</evidence>
<keyword evidence="15" id="KW-1185">Reference proteome</keyword>
<dbReference type="SUPFAM" id="SSF56204">
    <property type="entry name" value="Hect, E3 ligase catalytic domain"/>
    <property type="match status" value="1"/>
</dbReference>
<dbReference type="PROSITE" id="PS50237">
    <property type="entry name" value="HECT"/>
    <property type="match status" value="1"/>
</dbReference>
<evidence type="ECO:0000256" key="12">
    <source>
        <dbReference type="SAM" id="MobiDB-lite"/>
    </source>
</evidence>
<dbReference type="GO" id="GO:0061630">
    <property type="term" value="F:ubiquitin protein ligase activity"/>
    <property type="evidence" value="ECO:0007669"/>
    <property type="project" value="UniProtKB-EC"/>
</dbReference>
<keyword evidence="5" id="KW-0813">Transport</keyword>
<dbReference type="PANTHER" id="PTHR11254:SF67">
    <property type="entry name" value="E3 UBIQUITIN-PROTEIN LIGASE HUWE1"/>
    <property type="match status" value="1"/>
</dbReference>
<dbReference type="GO" id="GO:0006511">
    <property type="term" value="P:ubiquitin-dependent protein catabolic process"/>
    <property type="evidence" value="ECO:0007669"/>
    <property type="project" value="TreeGrafter"/>
</dbReference>
<dbReference type="Gene3D" id="3.30.2410.10">
    <property type="entry name" value="Hect, E3 ligase catalytic domain"/>
    <property type="match status" value="1"/>
</dbReference>
<proteinExistence type="inferred from homology"/>
<comment type="pathway">
    <text evidence="3">Protein modification; protein ubiquitination.</text>
</comment>
<evidence type="ECO:0000256" key="3">
    <source>
        <dbReference type="ARBA" id="ARBA00004906"/>
    </source>
</evidence>
<dbReference type="InParanoid" id="A0A066WPI7"/>
<evidence type="ECO:0000256" key="11">
    <source>
        <dbReference type="PROSITE-ProRule" id="PRU00104"/>
    </source>
</evidence>
<evidence type="ECO:0000256" key="6">
    <source>
        <dbReference type="ARBA" id="ARBA00022679"/>
    </source>
</evidence>
<evidence type="ECO:0000256" key="7">
    <source>
        <dbReference type="ARBA" id="ARBA00022786"/>
    </source>
</evidence>
<evidence type="ECO:0000313" key="14">
    <source>
        <dbReference type="EMBL" id="KDN52540.1"/>
    </source>
</evidence>
<dbReference type="GO" id="GO:0000209">
    <property type="term" value="P:protein polyubiquitination"/>
    <property type="evidence" value="ECO:0007669"/>
    <property type="project" value="TreeGrafter"/>
</dbReference>
<dbReference type="Pfam" id="PF00632">
    <property type="entry name" value="HECT"/>
    <property type="match status" value="1"/>
</dbReference>
<comment type="catalytic activity">
    <reaction evidence="1">
        <text>S-ubiquitinyl-[E2 ubiquitin-conjugating enzyme]-L-cysteine + [acceptor protein]-L-lysine = [E2 ubiquitin-conjugating enzyme]-L-cysteine + N(6)-ubiquitinyl-[acceptor protein]-L-lysine.</text>
        <dbReference type="EC" id="2.3.2.26"/>
    </reaction>
</comment>
<evidence type="ECO:0000256" key="4">
    <source>
        <dbReference type="ARBA" id="ARBA00012485"/>
    </source>
</evidence>
<feature type="active site" description="Glycyl thioester intermediate" evidence="11">
    <location>
        <position position="518"/>
    </location>
</feature>
<dbReference type="OMA" id="RTTYQPN"/>
<dbReference type="FunFam" id="3.30.2160.10:FF:000001">
    <property type="entry name" value="E3 ubiquitin-protein ligase NEDD4-like"/>
    <property type="match status" value="1"/>
</dbReference>
<dbReference type="OrthoDB" id="8068875at2759"/>
<gene>
    <name evidence="14" type="ORF">K437DRAFT_220418</name>
</gene>
<dbReference type="CDD" id="cd00078">
    <property type="entry name" value="HECTc"/>
    <property type="match status" value="1"/>
</dbReference>
<dbReference type="HOGENOM" id="CLU_002173_9_4_1"/>
<dbReference type="FunFam" id="3.90.1750.10:FF:000026">
    <property type="entry name" value="E3 ubiquitin-protein ligase HACE1"/>
    <property type="match status" value="1"/>
</dbReference>
<dbReference type="Gene3D" id="3.30.2160.10">
    <property type="entry name" value="Hect, E3 ligase catalytic domain"/>
    <property type="match status" value="1"/>
</dbReference>
<dbReference type="FunFam" id="3.30.2410.10:FF:000004">
    <property type="entry name" value="E3 ubiquitin-protein ligase HUWE1, variant"/>
    <property type="match status" value="1"/>
</dbReference>
<dbReference type="InterPro" id="IPR000569">
    <property type="entry name" value="HECT_dom"/>
</dbReference>
<dbReference type="GeneID" id="25262279"/>
<evidence type="ECO:0000259" key="13">
    <source>
        <dbReference type="PROSITE" id="PS50237"/>
    </source>
</evidence>
<comment type="similarity">
    <text evidence="10">Belongs to the UPL family. TOM1/PTR1 subfamily.</text>
</comment>
<sequence>MLYARSLGTGSSSLRPPNGHASSSGAGSSKQSKAEIEAARKQAEENEAKLAKIYESFQFEPLWEKLSEALTRLEDDSSAAQILLPLIESLMVVSKHVAAGETLAAQRALRSGSMSPSLERPLEPRTAREVMADTFFNFTEKHRKILNAMVRQNPSLMSGSFSLMVQNPKGLDFDNKRTYFSQQLHKGRREHYTTLSMSIRRSEIFYDSYRFFSRYTGPEIKHGKLNVRFHGEEGVDAGGVTREWFSVLARAMFNPDYALFAPCAADRTTFQPNRMSWINEHHLSFFKFVGRIIGKAIYDGRLLDAYFSRSFYKHILGKAVDYRDIEAVDPEYFKSLEWMLNNDITGVLDLTFSVDAEDFGEAKTIELKPGGKDIAVTEENKVEYVKLITEQRLTKSIRKQIDAFLEGFHDIIPVDLIRIFNEQELELLISGLPDINVDDWKNNTELHGYSSGDPVIQWFWRAVRSFDQTQKANLLQFITGTSKTPIEGFKALQGVQGNQRFNIHKAYGENRLPTAHTCFNQLDLPAYETYEKLRSQLLTAMVEGGTGFGFA</sequence>
<dbReference type="InterPro" id="IPR050409">
    <property type="entry name" value="E3_ubiq-protein_ligase"/>
</dbReference>
<evidence type="ECO:0000313" key="15">
    <source>
        <dbReference type="Proteomes" id="UP000027361"/>
    </source>
</evidence>
<dbReference type="RefSeq" id="XP_013245379.1">
    <property type="nucleotide sequence ID" value="XM_013389925.1"/>
</dbReference>
<dbReference type="GO" id="GO:0051028">
    <property type="term" value="P:mRNA transport"/>
    <property type="evidence" value="ECO:0007669"/>
    <property type="project" value="UniProtKB-KW"/>
</dbReference>
<dbReference type="EC" id="2.3.2.26" evidence="4"/>
<evidence type="ECO:0000256" key="2">
    <source>
        <dbReference type="ARBA" id="ARBA00004123"/>
    </source>
</evidence>
<evidence type="ECO:0000256" key="9">
    <source>
        <dbReference type="ARBA" id="ARBA00023242"/>
    </source>
</evidence>
<dbReference type="STRING" id="1037660.A0A066WPI7"/>
<dbReference type="EMBL" id="JMSN01000009">
    <property type="protein sequence ID" value="KDN52540.1"/>
    <property type="molecule type" value="Genomic_DNA"/>
</dbReference>
<dbReference type="AlphaFoldDB" id="A0A066WPI7"/>